<dbReference type="RefSeq" id="WP_171674779.1">
    <property type="nucleotide sequence ID" value="NZ_BAAAGT010000006.1"/>
</dbReference>
<dbReference type="Proteomes" id="UP000553957">
    <property type="component" value="Unassembled WGS sequence"/>
</dbReference>
<dbReference type="GO" id="GO:0016491">
    <property type="term" value="F:oxidoreductase activity"/>
    <property type="evidence" value="ECO:0007669"/>
    <property type="project" value="InterPro"/>
</dbReference>
<dbReference type="InterPro" id="IPR050712">
    <property type="entry name" value="NAD(P)H-dep_reductase"/>
</dbReference>
<dbReference type="InterPro" id="IPR000182">
    <property type="entry name" value="GNAT_dom"/>
</dbReference>
<dbReference type="Pfam" id="PF13508">
    <property type="entry name" value="Acetyltransf_7"/>
    <property type="match status" value="1"/>
</dbReference>
<dbReference type="GO" id="GO:0005829">
    <property type="term" value="C:cytosol"/>
    <property type="evidence" value="ECO:0007669"/>
    <property type="project" value="TreeGrafter"/>
</dbReference>
<gene>
    <name evidence="2" type="ORF">HNR71_000205</name>
    <name evidence="3" type="ORF">HPO96_18660</name>
</gene>
<dbReference type="GO" id="GO:0016747">
    <property type="term" value="F:acyltransferase activity, transferring groups other than amino-acyl groups"/>
    <property type="evidence" value="ECO:0007669"/>
    <property type="project" value="InterPro"/>
</dbReference>
<dbReference type="Gene3D" id="3.40.630.30">
    <property type="match status" value="1"/>
</dbReference>
<dbReference type="InterPro" id="IPR029039">
    <property type="entry name" value="Flavoprotein-like_sf"/>
</dbReference>
<reference evidence="3 4" key="1">
    <citation type="submission" date="2020-05" db="EMBL/GenBank/DDBJ databases">
        <title>Genome sequence of Kribbella sandramycini ATCC 39419.</title>
        <authorList>
            <person name="Maclea K.S."/>
            <person name="Fair J.L."/>
        </authorList>
    </citation>
    <scope>NUCLEOTIDE SEQUENCE [LARGE SCALE GENOMIC DNA]</scope>
    <source>
        <strain evidence="3 4">ATCC 39419</strain>
    </source>
</reference>
<keyword evidence="3" id="KW-0808">Transferase</keyword>
<feature type="domain" description="N-acetyltransferase" evidence="1">
    <location>
        <begin position="189"/>
        <end position="336"/>
    </location>
</feature>
<reference evidence="2 5" key="2">
    <citation type="submission" date="2020-08" db="EMBL/GenBank/DDBJ databases">
        <title>Sequencing the genomes of 1000 actinobacteria strains.</title>
        <authorList>
            <person name="Klenk H.-P."/>
        </authorList>
    </citation>
    <scope>NUCLEOTIDE SEQUENCE [LARGE SCALE GENOMIC DNA]</scope>
    <source>
        <strain evidence="2 5">DSM 15626</strain>
    </source>
</reference>
<organism evidence="3 4">
    <name type="scientific">Kribbella sandramycini</name>
    <dbReference type="NCBI Taxonomy" id="60450"/>
    <lineage>
        <taxon>Bacteria</taxon>
        <taxon>Bacillati</taxon>
        <taxon>Actinomycetota</taxon>
        <taxon>Actinomycetes</taxon>
        <taxon>Propionibacteriales</taxon>
        <taxon>Kribbellaceae</taxon>
        <taxon>Kribbella</taxon>
    </lineage>
</organism>
<evidence type="ECO:0000313" key="5">
    <source>
        <dbReference type="Proteomes" id="UP000553957"/>
    </source>
</evidence>
<dbReference type="Proteomes" id="UP000534306">
    <property type="component" value="Unassembled WGS sequence"/>
</dbReference>
<dbReference type="EMBL" id="JACHKF010000001">
    <property type="protein sequence ID" value="MBB6564568.1"/>
    <property type="molecule type" value="Genomic_DNA"/>
</dbReference>
<name>A0A7Y4NZN9_9ACTN</name>
<sequence>MSKKILLVVASTRPGRLGPAVATWFQQAVATVPGADLEIADLAAVGLPFLDEPLHPSTGIYHHEHTRRWSRLVDSADGFVFVTPEYNFGMPATLKNAFDHLSREWAWKPCLFVGYGNTSAGTRGVQMAREVAANLRMPAIGGDIYLRIADDVANGAVIDTERRTAHARHAFTQLIRTAGILRPLRTEDGQITRATYADAAELTVLQRACWVDEAIANQTLDLPALHESLEQVSSGLDDWTVWVIRAGGRLVASARARREGDAWQIGRLMVAPDHRHRGLGRQLLAHAEQAAPPGTQTITLSTGAHSSRNQALYRQAGYELTADGPAGTVSLRKAHAS</sequence>
<proteinExistence type="predicted"/>
<accession>A0A7Y4NZN9</accession>
<evidence type="ECO:0000313" key="2">
    <source>
        <dbReference type="EMBL" id="MBB6564568.1"/>
    </source>
</evidence>
<keyword evidence="4" id="KW-1185">Reference proteome</keyword>
<evidence type="ECO:0000313" key="4">
    <source>
        <dbReference type="Proteomes" id="UP000534306"/>
    </source>
</evidence>
<dbReference type="SUPFAM" id="SSF52218">
    <property type="entry name" value="Flavoproteins"/>
    <property type="match status" value="1"/>
</dbReference>
<protein>
    <submittedName>
        <fullName evidence="3">GNAT family N-acetyltransferase</fullName>
    </submittedName>
    <submittedName>
        <fullName evidence="2">NAD(P)H-dependent FMN reductase/N-acetylglutamate synthase-like GNAT family acetyltransferase</fullName>
    </submittedName>
</protein>
<dbReference type="PROSITE" id="PS51186">
    <property type="entry name" value="GNAT"/>
    <property type="match status" value="1"/>
</dbReference>
<dbReference type="SUPFAM" id="SSF55729">
    <property type="entry name" value="Acyl-CoA N-acyltransferases (Nat)"/>
    <property type="match status" value="1"/>
</dbReference>
<comment type="caution">
    <text evidence="3">The sequence shown here is derived from an EMBL/GenBank/DDBJ whole genome shotgun (WGS) entry which is preliminary data.</text>
</comment>
<dbReference type="GO" id="GO:0010181">
    <property type="term" value="F:FMN binding"/>
    <property type="evidence" value="ECO:0007669"/>
    <property type="project" value="TreeGrafter"/>
</dbReference>
<evidence type="ECO:0000259" key="1">
    <source>
        <dbReference type="PROSITE" id="PS51186"/>
    </source>
</evidence>
<dbReference type="Gene3D" id="3.40.50.360">
    <property type="match status" value="1"/>
</dbReference>
<dbReference type="PANTHER" id="PTHR30543">
    <property type="entry name" value="CHROMATE REDUCTASE"/>
    <property type="match status" value="1"/>
</dbReference>
<dbReference type="PANTHER" id="PTHR30543:SF21">
    <property type="entry name" value="NAD(P)H-DEPENDENT FMN REDUCTASE LOT6"/>
    <property type="match status" value="1"/>
</dbReference>
<dbReference type="Pfam" id="PF03358">
    <property type="entry name" value="FMN_red"/>
    <property type="match status" value="1"/>
</dbReference>
<evidence type="ECO:0000313" key="3">
    <source>
        <dbReference type="EMBL" id="NOL42272.1"/>
    </source>
</evidence>
<dbReference type="CDD" id="cd04301">
    <property type="entry name" value="NAT_SF"/>
    <property type="match status" value="1"/>
</dbReference>
<dbReference type="InterPro" id="IPR005025">
    <property type="entry name" value="FMN_Rdtase-like_dom"/>
</dbReference>
<dbReference type="AlphaFoldDB" id="A0A7Y4NZN9"/>
<dbReference type="InterPro" id="IPR016181">
    <property type="entry name" value="Acyl_CoA_acyltransferase"/>
</dbReference>
<dbReference type="EMBL" id="JABJRC010000004">
    <property type="protein sequence ID" value="NOL42272.1"/>
    <property type="molecule type" value="Genomic_DNA"/>
</dbReference>